<dbReference type="FunFam" id="3.10.20.30:FF:000020">
    <property type="entry name" value="Xanthine dehydrogenase iron-sulfur subunit"/>
    <property type="match status" value="1"/>
</dbReference>
<evidence type="ECO:0000256" key="1">
    <source>
        <dbReference type="ARBA" id="ARBA00022714"/>
    </source>
</evidence>
<dbReference type="CDD" id="cd00207">
    <property type="entry name" value="fer2"/>
    <property type="match status" value="1"/>
</dbReference>
<dbReference type="Gene3D" id="1.10.150.120">
    <property type="entry name" value="[2Fe-2S]-binding domain"/>
    <property type="match status" value="1"/>
</dbReference>
<keyword evidence="3" id="KW-0560">Oxidoreductase</keyword>
<dbReference type="InterPro" id="IPR006058">
    <property type="entry name" value="2Fe2S_fd_BS"/>
</dbReference>
<reference evidence="7 8" key="1">
    <citation type="submission" date="2014-11" db="EMBL/GenBank/DDBJ databases">
        <title>Symbiosis island explosion on the genome of extra-slow-growing strains of soybean bradyrhizobia with massive insertion sequences.</title>
        <authorList>
            <person name="Iida T."/>
            <person name="Minamisawa K."/>
        </authorList>
    </citation>
    <scope>NUCLEOTIDE SEQUENCE [LARGE SCALE GENOMIC DNA]</scope>
    <source>
        <strain evidence="7 8">NK6</strain>
    </source>
</reference>
<protein>
    <submittedName>
        <fullName evidence="7">Putative oxidoreductase protein</fullName>
    </submittedName>
</protein>
<keyword evidence="4" id="KW-0408">Iron</keyword>
<dbReference type="Gene3D" id="3.10.20.30">
    <property type="match status" value="1"/>
</dbReference>
<sequence>MSGFDETLLGDAEATVRVRLVVNGRKVACEVAPRETLVDCLRNALELTGTHAGCEMGACGACLVQLDGRAVHSCLMFAVQADGAKIETIEGLTESGVIADLQAEFHRRNALQCGFCTPGMLVNANELLSRVARPNREEIRDALSGNYCRCTGYEAIVDAIDAVAKARSDNGGAT</sequence>
<dbReference type="GO" id="GO:0046872">
    <property type="term" value="F:metal ion binding"/>
    <property type="evidence" value="ECO:0007669"/>
    <property type="project" value="UniProtKB-KW"/>
</dbReference>
<evidence type="ECO:0000259" key="6">
    <source>
        <dbReference type="PROSITE" id="PS51085"/>
    </source>
</evidence>
<dbReference type="SUPFAM" id="SSF54292">
    <property type="entry name" value="2Fe-2S ferredoxin-like"/>
    <property type="match status" value="1"/>
</dbReference>
<dbReference type="EMBL" id="AP014685">
    <property type="protein sequence ID" value="BAR54282.1"/>
    <property type="molecule type" value="Genomic_DNA"/>
</dbReference>
<keyword evidence="5" id="KW-0411">Iron-sulfur</keyword>
<evidence type="ECO:0000256" key="2">
    <source>
        <dbReference type="ARBA" id="ARBA00022723"/>
    </source>
</evidence>
<evidence type="ECO:0000313" key="7">
    <source>
        <dbReference type="EMBL" id="BAR54282.1"/>
    </source>
</evidence>
<organism evidence="7 8">
    <name type="scientific">Bradyrhizobium diazoefficiens</name>
    <dbReference type="NCBI Taxonomy" id="1355477"/>
    <lineage>
        <taxon>Bacteria</taxon>
        <taxon>Pseudomonadati</taxon>
        <taxon>Pseudomonadota</taxon>
        <taxon>Alphaproteobacteria</taxon>
        <taxon>Hyphomicrobiales</taxon>
        <taxon>Nitrobacteraceae</taxon>
        <taxon>Bradyrhizobium</taxon>
    </lineage>
</organism>
<dbReference type="PROSITE" id="PS51085">
    <property type="entry name" value="2FE2S_FER_2"/>
    <property type="match status" value="1"/>
</dbReference>
<dbReference type="SUPFAM" id="SSF47741">
    <property type="entry name" value="CO dehydrogenase ISP C-domain like"/>
    <property type="match status" value="1"/>
</dbReference>
<dbReference type="InterPro" id="IPR036884">
    <property type="entry name" value="2Fe-2S-bd_dom_sf"/>
</dbReference>
<dbReference type="GO" id="GO:0051537">
    <property type="term" value="F:2 iron, 2 sulfur cluster binding"/>
    <property type="evidence" value="ECO:0007669"/>
    <property type="project" value="UniProtKB-KW"/>
</dbReference>
<evidence type="ECO:0000256" key="5">
    <source>
        <dbReference type="ARBA" id="ARBA00023014"/>
    </source>
</evidence>
<evidence type="ECO:0000256" key="3">
    <source>
        <dbReference type="ARBA" id="ARBA00023002"/>
    </source>
</evidence>
<dbReference type="AlphaFoldDB" id="A0A0E4BL60"/>
<dbReference type="PANTHER" id="PTHR44379:SF8">
    <property type="entry name" value="XANTHINE DEHYDROGENASE IRON-SULFUR-BINDING SUBUNIT XDHC-RELATED"/>
    <property type="match status" value="1"/>
</dbReference>
<dbReference type="Pfam" id="PF01799">
    <property type="entry name" value="Fer2_2"/>
    <property type="match status" value="1"/>
</dbReference>
<keyword evidence="2" id="KW-0479">Metal-binding</keyword>
<dbReference type="InterPro" id="IPR002888">
    <property type="entry name" value="2Fe-2S-bd"/>
</dbReference>
<dbReference type="PANTHER" id="PTHR44379">
    <property type="entry name" value="OXIDOREDUCTASE WITH IRON-SULFUR SUBUNIT"/>
    <property type="match status" value="1"/>
</dbReference>
<accession>A0A0E4BL60</accession>
<evidence type="ECO:0000256" key="4">
    <source>
        <dbReference type="ARBA" id="ARBA00023004"/>
    </source>
</evidence>
<proteinExistence type="predicted"/>
<dbReference type="InterPro" id="IPR036010">
    <property type="entry name" value="2Fe-2S_ferredoxin-like_sf"/>
</dbReference>
<dbReference type="Proteomes" id="UP000063308">
    <property type="component" value="Chromosome"/>
</dbReference>
<keyword evidence="1" id="KW-0001">2Fe-2S</keyword>
<dbReference type="RefSeq" id="WP_060908420.1">
    <property type="nucleotide sequence ID" value="NZ_JAFCKD010000020.1"/>
</dbReference>
<dbReference type="GO" id="GO:0016491">
    <property type="term" value="F:oxidoreductase activity"/>
    <property type="evidence" value="ECO:0007669"/>
    <property type="project" value="UniProtKB-KW"/>
</dbReference>
<dbReference type="Pfam" id="PF00111">
    <property type="entry name" value="Fer2"/>
    <property type="match status" value="1"/>
</dbReference>
<name>A0A0E4BL60_9BRAD</name>
<dbReference type="InterPro" id="IPR051452">
    <property type="entry name" value="Diverse_Oxidoreductases"/>
</dbReference>
<dbReference type="InterPro" id="IPR012675">
    <property type="entry name" value="Beta-grasp_dom_sf"/>
</dbReference>
<gene>
    <name evidence="7" type="ORF">NK6_1097</name>
</gene>
<evidence type="ECO:0000313" key="8">
    <source>
        <dbReference type="Proteomes" id="UP000063308"/>
    </source>
</evidence>
<dbReference type="InterPro" id="IPR001041">
    <property type="entry name" value="2Fe-2S_ferredoxin-type"/>
</dbReference>
<feature type="domain" description="2Fe-2S ferredoxin-type" evidence="6">
    <location>
        <begin position="16"/>
        <end position="92"/>
    </location>
</feature>
<dbReference type="PROSITE" id="PS00197">
    <property type="entry name" value="2FE2S_FER_1"/>
    <property type="match status" value="1"/>
</dbReference>